<dbReference type="Gene3D" id="3.60.10.10">
    <property type="entry name" value="Endonuclease/exonuclease/phosphatase"/>
    <property type="match status" value="1"/>
</dbReference>
<feature type="non-terminal residue" evidence="1">
    <location>
        <position position="1"/>
    </location>
</feature>
<evidence type="ECO:0000313" key="1">
    <source>
        <dbReference type="EMBL" id="MCA9383966.1"/>
    </source>
</evidence>
<proteinExistence type="predicted"/>
<name>A0A955RJH8_9BACT</name>
<dbReference type="Proteomes" id="UP000783287">
    <property type="component" value="Unassembled WGS sequence"/>
</dbReference>
<gene>
    <name evidence="1" type="ORF">KC909_06415</name>
</gene>
<sequence length="167" mass="18481">LGDEIIYDHGDPNDFPGSRGVKHVVKSRCILMCLLDTPAGLIRVVTTHFTVSDLCTETSQMYEMACLTASLIDNAKSYPTIFSGDLNIRAKSYSVSKLSEVMTCHTNEFTDTLAKDHISKEKDFPEGLAIDHVFSKDMDLVDINANDVSFSEHKALVSNFSLNTDLL</sequence>
<accession>A0A955RJH8</accession>
<reference evidence="1" key="2">
    <citation type="journal article" date="2021" name="Microbiome">
        <title>Successional dynamics and alternative stable states in a saline activated sludge microbial community over 9 years.</title>
        <authorList>
            <person name="Wang Y."/>
            <person name="Ye J."/>
            <person name="Ju F."/>
            <person name="Liu L."/>
            <person name="Boyd J.A."/>
            <person name="Deng Y."/>
            <person name="Parks D.H."/>
            <person name="Jiang X."/>
            <person name="Yin X."/>
            <person name="Woodcroft B.J."/>
            <person name="Tyson G.W."/>
            <person name="Hugenholtz P."/>
            <person name="Polz M.F."/>
            <person name="Zhang T."/>
        </authorList>
    </citation>
    <scope>NUCLEOTIDE SEQUENCE</scope>
    <source>
        <strain evidence="1">HKST-UBA14</strain>
    </source>
</reference>
<organism evidence="1 2">
    <name type="scientific">Candidatus Dojkabacteria bacterium</name>
    <dbReference type="NCBI Taxonomy" id="2099670"/>
    <lineage>
        <taxon>Bacteria</taxon>
        <taxon>Candidatus Dojkabacteria</taxon>
    </lineage>
</organism>
<dbReference type="SUPFAM" id="SSF56219">
    <property type="entry name" value="DNase I-like"/>
    <property type="match status" value="1"/>
</dbReference>
<dbReference type="EMBL" id="JAGQLK010000193">
    <property type="protein sequence ID" value="MCA9383966.1"/>
    <property type="molecule type" value="Genomic_DNA"/>
</dbReference>
<dbReference type="InterPro" id="IPR036691">
    <property type="entry name" value="Endo/exonu/phosph_ase_sf"/>
</dbReference>
<evidence type="ECO:0008006" key="3">
    <source>
        <dbReference type="Google" id="ProtNLM"/>
    </source>
</evidence>
<comment type="caution">
    <text evidence="1">The sequence shown here is derived from an EMBL/GenBank/DDBJ whole genome shotgun (WGS) entry which is preliminary data.</text>
</comment>
<dbReference type="AlphaFoldDB" id="A0A955RJH8"/>
<evidence type="ECO:0000313" key="2">
    <source>
        <dbReference type="Proteomes" id="UP000783287"/>
    </source>
</evidence>
<reference evidence="1" key="1">
    <citation type="submission" date="2020-04" db="EMBL/GenBank/DDBJ databases">
        <authorList>
            <person name="Zhang T."/>
        </authorList>
    </citation>
    <scope>NUCLEOTIDE SEQUENCE</scope>
    <source>
        <strain evidence="1">HKST-UBA14</strain>
    </source>
</reference>
<protein>
    <recommendedName>
        <fullName evidence="3">Endonuclease/exonuclease/phosphatase domain-containing protein</fullName>
    </recommendedName>
</protein>